<keyword evidence="2" id="KW-1185">Reference proteome</keyword>
<protein>
    <submittedName>
        <fullName evidence="1">Uncharacterized protein</fullName>
    </submittedName>
</protein>
<gene>
    <name evidence="1" type="ORF">NLG97_g8457</name>
</gene>
<evidence type="ECO:0000313" key="1">
    <source>
        <dbReference type="EMBL" id="KAJ3478893.1"/>
    </source>
</evidence>
<evidence type="ECO:0000313" key="2">
    <source>
        <dbReference type="Proteomes" id="UP001148737"/>
    </source>
</evidence>
<organism evidence="1 2">
    <name type="scientific">Lecanicillium saksenae</name>
    <dbReference type="NCBI Taxonomy" id="468837"/>
    <lineage>
        <taxon>Eukaryota</taxon>
        <taxon>Fungi</taxon>
        <taxon>Dikarya</taxon>
        <taxon>Ascomycota</taxon>
        <taxon>Pezizomycotina</taxon>
        <taxon>Sordariomycetes</taxon>
        <taxon>Hypocreomycetidae</taxon>
        <taxon>Hypocreales</taxon>
        <taxon>Cordycipitaceae</taxon>
        <taxon>Lecanicillium</taxon>
    </lineage>
</organism>
<dbReference type="Proteomes" id="UP001148737">
    <property type="component" value="Unassembled WGS sequence"/>
</dbReference>
<comment type="caution">
    <text evidence="1">The sequence shown here is derived from an EMBL/GenBank/DDBJ whole genome shotgun (WGS) entry which is preliminary data.</text>
</comment>
<dbReference type="EMBL" id="JANAKD010001492">
    <property type="protein sequence ID" value="KAJ3478893.1"/>
    <property type="molecule type" value="Genomic_DNA"/>
</dbReference>
<sequence length="132" mass="13844">MSAPRPDHLGLGYSSHPGAAQGRSGSPNSNNNSPIDSSASSARSHFGLSAGLNSTAIMAANSRSGAGSPSHELGGSSRLFSKRYVSSLLLQPRPSLTLLARSLRPRSSRPLIRASSTRHLRFMAAFRALITC</sequence>
<reference evidence="1" key="1">
    <citation type="submission" date="2022-07" db="EMBL/GenBank/DDBJ databases">
        <title>Genome Sequence of Lecanicillium saksenae.</title>
        <authorList>
            <person name="Buettner E."/>
        </authorList>
    </citation>
    <scope>NUCLEOTIDE SEQUENCE</scope>
    <source>
        <strain evidence="1">VT-O1</strain>
    </source>
</reference>
<proteinExistence type="predicted"/>
<accession>A0ACC1QK79</accession>
<name>A0ACC1QK79_9HYPO</name>